<protein>
    <recommendedName>
        <fullName evidence="2">F-box domain-containing protein</fullName>
    </recommendedName>
</protein>
<evidence type="ECO:0000313" key="4">
    <source>
        <dbReference type="Proteomes" id="UP001432027"/>
    </source>
</evidence>
<sequence length="193" mass="21988">SNRKRCLEDDAGEPNEHTTSKLTSNEDHLSKLPDDCIRDILERIDHADLDEAATLSRRLSDLSDSSRSKAQPAEAERLEIEQVPPGLFYLLVAYAGRKFCFDISYDGGIDPKLCRLRNLNSNTRTGNSRPTSGNANKSLTLLHRFKFRSCVFRNIIINDNMLEFIDKVISTSFVTSFAIVRGFYDVQLEQRER</sequence>
<feature type="non-terminal residue" evidence="3">
    <location>
        <position position="1"/>
    </location>
</feature>
<accession>A0AAV5U5J7</accession>
<dbReference type="Pfam" id="PF00646">
    <property type="entry name" value="F-box"/>
    <property type="match status" value="1"/>
</dbReference>
<feature type="domain" description="F-box" evidence="2">
    <location>
        <begin position="26"/>
        <end position="73"/>
    </location>
</feature>
<name>A0AAV5U5J7_9BILA</name>
<dbReference type="Proteomes" id="UP001432027">
    <property type="component" value="Unassembled WGS sequence"/>
</dbReference>
<proteinExistence type="predicted"/>
<evidence type="ECO:0000259" key="2">
    <source>
        <dbReference type="PROSITE" id="PS50181"/>
    </source>
</evidence>
<evidence type="ECO:0000256" key="1">
    <source>
        <dbReference type="SAM" id="MobiDB-lite"/>
    </source>
</evidence>
<dbReference type="InterPro" id="IPR001810">
    <property type="entry name" value="F-box_dom"/>
</dbReference>
<gene>
    <name evidence="3" type="ORF">PENTCL1PPCAC_23935</name>
</gene>
<dbReference type="SUPFAM" id="SSF81383">
    <property type="entry name" value="F-box domain"/>
    <property type="match status" value="1"/>
</dbReference>
<feature type="non-terminal residue" evidence="3">
    <location>
        <position position="193"/>
    </location>
</feature>
<dbReference type="EMBL" id="BTSX01000005">
    <property type="protein sequence ID" value="GMT01761.1"/>
    <property type="molecule type" value="Genomic_DNA"/>
</dbReference>
<comment type="caution">
    <text evidence="3">The sequence shown here is derived from an EMBL/GenBank/DDBJ whole genome shotgun (WGS) entry which is preliminary data.</text>
</comment>
<evidence type="ECO:0000313" key="3">
    <source>
        <dbReference type="EMBL" id="GMT01761.1"/>
    </source>
</evidence>
<dbReference type="AlphaFoldDB" id="A0AAV5U5J7"/>
<organism evidence="3 4">
    <name type="scientific">Pristionchus entomophagus</name>
    <dbReference type="NCBI Taxonomy" id="358040"/>
    <lineage>
        <taxon>Eukaryota</taxon>
        <taxon>Metazoa</taxon>
        <taxon>Ecdysozoa</taxon>
        <taxon>Nematoda</taxon>
        <taxon>Chromadorea</taxon>
        <taxon>Rhabditida</taxon>
        <taxon>Rhabditina</taxon>
        <taxon>Diplogasteromorpha</taxon>
        <taxon>Diplogasteroidea</taxon>
        <taxon>Neodiplogasteridae</taxon>
        <taxon>Pristionchus</taxon>
    </lineage>
</organism>
<dbReference type="PROSITE" id="PS50181">
    <property type="entry name" value="FBOX"/>
    <property type="match status" value="1"/>
</dbReference>
<reference evidence="3" key="1">
    <citation type="submission" date="2023-10" db="EMBL/GenBank/DDBJ databases">
        <title>Genome assembly of Pristionchus species.</title>
        <authorList>
            <person name="Yoshida K."/>
            <person name="Sommer R.J."/>
        </authorList>
    </citation>
    <scope>NUCLEOTIDE SEQUENCE</scope>
    <source>
        <strain evidence="3">RS0144</strain>
    </source>
</reference>
<feature type="region of interest" description="Disordered" evidence="1">
    <location>
        <begin position="1"/>
        <end position="28"/>
    </location>
</feature>
<keyword evidence="4" id="KW-1185">Reference proteome</keyword>
<dbReference type="InterPro" id="IPR036047">
    <property type="entry name" value="F-box-like_dom_sf"/>
</dbReference>